<dbReference type="SUPFAM" id="SSF50346">
    <property type="entry name" value="PRC-barrel domain"/>
    <property type="match status" value="1"/>
</dbReference>
<evidence type="ECO:0000313" key="2">
    <source>
        <dbReference type="EMBL" id="MFC3127570.1"/>
    </source>
</evidence>
<dbReference type="RefSeq" id="WP_379599688.1">
    <property type="nucleotide sequence ID" value="NZ_JBHRTN010000029.1"/>
</dbReference>
<gene>
    <name evidence="2" type="ORF">ACFOD4_21105</name>
</gene>
<keyword evidence="3" id="KW-1185">Reference proteome</keyword>
<accession>A0ABV7G8L4</accession>
<reference evidence="3" key="1">
    <citation type="journal article" date="2019" name="Int. J. Syst. Evol. Microbiol.">
        <title>The Global Catalogue of Microorganisms (GCM) 10K type strain sequencing project: providing services to taxonomists for standard genome sequencing and annotation.</title>
        <authorList>
            <consortium name="The Broad Institute Genomics Platform"/>
            <consortium name="The Broad Institute Genome Sequencing Center for Infectious Disease"/>
            <person name="Wu L."/>
            <person name="Ma J."/>
        </authorList>
    </citation>
    <scope>NUCLEOTIDE SEQUENCE [LARGE SCALE GENOMIC DNA]</scope>
    <source>
        <strain evidence="3">KCTC 52094</strain>
    </source>
</reference>
<evidence type="ECO:0000259" key="1">
    <source>
        <dbReference type="Pfam" id="PF05239"/>
    </source>
</evidence>
<protein>
    <submittedName>
        <fullName evidence="2">PRC-barrel domain-containing protein</fullName>
    </submittedName>
</protein>
<dbReference type="PANTHER" id="PTHR36505">
    <property type="entry name" value="BLR1072 PROTEIN"/>
    <property type="match status" value="1"/>
</dbReference>
<feature type="domain" description="PRC-barrel" evidence="1">
    <location>
        <begin position="8"/>
        <end position="75"/>
    </location>
</feature>
<dbReference type="InterPro" id="IPR027275">
    <property type="entry name" value="PRC-brl_dom"/>
</dbReference>
<dbReference type="Pfam" id="PF05239">
    <property type="entry name" value="PRC"/>
    <property type="match status" value="1"/>
</dbReference>
<dbReference type="Proteomes" id="UP001595593">
    <property type="component" value="Unassembled WGS sequence"/>
</dbReference>
<comment type="caution">
    <text evidence="2">The sequence shown here is derived from an EMBL/GenBank/DDBJ whole genome shotgun (WGS) entry which is preliminary data.</text>
</comment>
<dbReference type="EMBL" id="JBHRTN010000029">
    <property type="protein sequence ID" value="MFC3127570.1"/>
    <property type="molecule type" value="Genomic_DNA"/>
</dbReference>
<proteinExistence type="predicted"/>
<name>A0ABV7G8L4_9PROT</name>
<organism evidence="2 3">
    <name type="scientific">Teichococcus globiformis</name>
    <dbReference type="NCBI Taxonomy" id="2307229"/>
    <lineage>
        <taxon>Bacteria</taxon>
        <taxon>Pseudomonadati</taxon>
        <taxon>Pseudomonadota</taxon>
        <taxon>Alphaproteobacteria</taxon>
        <taxon>Acetobacterales</taxon>
        <taxon>Roseomonadaceae</taxon>
        <taxon>Roseomonas</taxon>
    </lineage>
</organism>
<dbReference type="PANTHER" id="PTHR36505:SF1">
    <property type="entry name" value="BLR1072 PROTEIN"/>
    <property type="match status" value="1"/>
</dbReference>
<dbReference type="InterPro" id="IPR011033">
    <property type="entry name" value="PRC_barrel-like_sf"/>
</dbReference>
<dbReference type="Gene3D" id="2.30.30.240">
    <property type="entry name" value="PRC-barrel domain"/>
    <property type="match status" value="1"/>
</dbReference>
<evidence type="ECO:0000313" key="3">
    <source>
        <dbReference type="Proteomes" id="UP001595593"/>
    </source>
</evidence>
<sequence>MKDQTLRIIGTDVKGSSGIVVGQIVNVLVDADGQPVGAVLDYGGFLGVGKRRIGVAWNALAFEQGAITLSLTREQLKNFPEFRDGEDAVLATIPAPPG</sequence>